<name>A0A7I7Y1F1_9MYCO</name>
<dbReference type="InterPro" id="IPR011335">
    <property type="entry name" value="Restrct_endonuc-II-like"/>
</dbReference>
<evidence type="ECO:0000313" key="3">
    <source>
        <dbReference type="Proteomes" id="UP000466931"/>
    </source>
</evidence>
<proteinExistence type="predicted"/>
<protein>
    <recommendedName>
        <fullName evidence="1">Restriction endonuclease type II-like domain-containing protein</fullName>
    </recommendedName>
</protein>
<gene>
    <name evidence="2" type="ORF">MCNF_36080</name>
</gene>
<dbReference type="EMBL" id="AP022612">
    <property type="protein sequence ID" value="BBZ35003.1"/>
    <property type="molecule type" value="Genomic_DNA"/>
</dbReference>
<evidence type="ECO:0000313" key="2">
    <source>
        <dbReference type="EMBL" id="BBZ35003.1"/>
    </source>
</evidence>
<evidence type="ECO:0000259" key="1">
    <source>
        <dbReference type="Pfam" id="PF18741"/>
    </source>
</evidence>
<dbReference type="SUPFAM" id="SSF52980">
    <property type="entry name" value="Restriction endonuclease-like"/>
    <property type="match status" value="1"/>
</dbReference>
<dbReference type="Proteomes" id="UP000466931">
    <property type="component" value="Chromosome"/>
</dbReference>
<dbReference type="Gene3D" id="3.40.960.10">
    <property type="entry name" value="VSR Endonuclease"/>
    <property type="match status" value="1"/>
</dbReference>
<reference evidence="2" key="1">
    <citation type="journal article" date="2019" name="Emerg. Microbes Infect.">
        <title>Comprehensive subspecies identification of 175 nontuberculous mycobacteria species based on 7547 genomic profiles.</title>
        <authorList>
            <person name="Matsumoto Y."/>
            <person name="Kinjo T."/>
            <person name="Motooka D."/>
            <person name="Nabeya D."/>
            <person name="Jung N."/>
            <person name="Uechi K."/>
            <person name="Horii T."/>
            <person name="Iida T."/>
            <person name="Fujita J."/>
            <person name="Nakamura S."/>
        </authorList>
    </citation>
    <scope>NUCLEOTIDE SEQUENCE [LARGE SCALE GENOMIC DNA]</scope>
    <source>
        <strain evidence="2">JCM 13671</strain>
    </source>
</reference>
<dbReference type="InterPro" id="IPR049468">
    <property type="entry name" value="Restrct_endonuc-II-like_dom"/>
</dbReference>
<feature type="domain" description="Restriction endonuclease type II-like" evidence="1">
    <location>
        <begin position="151"/>
        <end position="241"/>
    </location>
</feature>
<dbReference type="AlphaFoldDB" id="A0A7I7Y1F1"/>
<reference evidence="2" key="2">
    <citation type="submission" date="2020-02" db="EMBL/GenBank/DDBJ databases">
        <authorList>
            <person name="Matsumoto Y."/>
            <person name="Motooka D."/>
            <person name="Nakamura S."/>
        </authorList>
    </citation>
    <scope>NUCLEOTIDE SEQUENCE</scope>
    <source>
        <strain evidence="2">JCM 13671</strain>
    </source>
</reference>
<keyword evidence="3" id="KW-1185">Reference proteome</keyword>
<accession>A0A7I7Y1F1</accession>
<organism evidence="2 3">
    <name type="scientific">Mycolicibacterium confluentis</name>
    <dbReference type="NCBI Taxonomy" id="28047"/>
    <lineage>
        <taxon>Bacteria</taxon>
        <taxon>Bacillati</taxon>
        <taxon>Actinomycetota</taxon>
        <taxon>Actinomycetes</taxon>
        <taxon>Mycobacteriales</taxon>
        <taxon>Mycobacteriaceae</taxon>
        <taxon>Mycolicibacterium</taxon>
    </lineage>
</organism>
<sequence length="248" mass="27619">MCTCRVGPTARQRAAAAWLWSNRTATLAGLSASAMHGSRWVPVDAPAELVRARLDKSPRGIVIRKDTLADDEVEWIAGIDCTTVQRTAFDLGRRLDGEEPVIRIDALLNATGVPVHEISALAQRHQGARNIRQLRGVLQLVDGGAESPQETRVRLLLVKAGLPRPETQIRLGKRRVDMGWREYQVGVEYDGEQHWTNPREHAGDIGRLEYLAGLGWTIVRVSAWHLRKDPDGIVKRAAEALRVRGWRG</sequence>
<dbReference type="Pfam" id="PF18741">
    <property type="entry name" value="MTES_1575"/>
    <property type="match status" value="1"/>
</dbReference>